<dbReference type="Proteomes" id="UP000094622">
    <property type="component" value="Unassembled WGS sequence"/>
</dbReference>
<organism evidence="4 5">
    <name type="scientific">Methylobrevis pamukkalensis</name>
    <dbReference type="NCBI Taxonomy" id="1439726"/>
    <lineage>
        <taxon>Bacteria</taxon>
        <taxon>Pseudomonadati</taxon>
        <taxon>Pseudomonadota</taxon>
        <taxon>Alphaproteobacteria</taxon>
        <taxon>Hyphomicrobiales</taxon>
        <taxon>Pleomorphomonadaceae</taxon>
        <taxon>Methylobrevis</taxon>
    </lineage>
</organism>
<dbReference type="Gene3D" id="3.40.50.720">
    <property type="entry name" value="NAD(P)-binding Rossmann-like Domain"/>
    <property type="match status" value="1"/>
</dbReference>
<dbReference type="InterPro" id="IPR016040">
    <property type="entry name" value="NAD(P)-bd_dom"/>
</dbReference>
<sequence length="142" mass="15194">MTMFPHPAIRPLAGASITRRSQLRRPVLITGGCGFIGARLAESYLAEGEEVLLLDNLSRPGAAAARDGLIARHGTRVQLLSGDLRDEEAVRRAVRESRAVIHLGAQTAVAASLDRPLADFDITRGARSTCWKRPGSKAAGSR</sequence>
<comment type="similarity">
    <text evidence="1">Belongs to the NAD(P)-dependent epimerase/dehydratase family.</text>
</comment>
<protein>
    <recommendedName>
        <fullName evidence="2">UDP-glucose 4-epimerase</fullName>
    </recommendedName>
</protein>
<dbReference type="AlphaFoldDB" id="A0A1E3H260"/>
<reference evidence="4 5" key="1">
    <citation type="submission" date="2016-07" db="EMBL/GenBank/DDBJ databases">
        <title>Draft Genome Sequence of Methylobrevis pamukkalensis PK2.</title>
        <authorList>
            <person name="Vasilenko O.V."/>
            <person name="Doronina N.V."/>
            <person name="Shmareva M.N."/>
            <person name="Tarlachkov S.V."/>
            <person name="Mustakhimov I."/>
            <person name="Trotsenko Y.A."/>
        </authorList>
    </citation>
    <scope>NUCLEOTIDE SEQUENCE [LARGE SCALE GENOMIC DNA]</scope>
    <source>
        <strain evidence="4 5">PK2</strain>
    </source>
</reference>
<dbReference type="InterPro" id="IPR036291">
    <property type="entry name" value="NAD(P)-bd_dom_sf"/>
</dbReference>
<proteinExistence type="inferred from homology"/>
<evidence type="ECO:0000313" key="4">
    <source>
        <dbReference type="EMBL" id="ODN70419.1"/>
    </source>
</evidence>
<dbReference type="Pfam" id="PF16363">
    <property type="entry name" value="GDP_Man_Dehyd"/>
    <property type="match status" value="1"/>
</dbReference>
<evidence type="ECO:0000313" key="5">
    <source>
        <dbReference type="Proteomes" id="UP000094622"/>
    </source>
</evidence>
<evidence type="ECO:0000256" key="2">
    <source>
        <dbReference type="ARBA" id="ARBA00018569"/>
    </source>
</evidence>
<accession>A0A1E3H260</accession>
<dbReference type="SUPFAM" id="SSF51735">
    <property type="entry name" value="NAD(P)-binding Rossmann-fold domains"/>
    <property type="match status" value="1"/>
</dbReference>
<comment type="caution">
    <text evidence="4">The sequence shown here is derived from an EMBL/GenBank/DDBJ whole genome shotgun (WGS) entry which is preliminary data.</text>
</comment>
<dbReference type="EMBL" id="MCRJ01000051">
    <property type="protein sequence ID" value="ODN70419.1"/>
    <property type="molecule type" value="Genomic_DNA"/>
</dbReference>
<keyword evidence="5" id="KW-1185">Reference proteome</keyword>
<evidence type="ECO:0000256" key="1">
    <source>
        <dbReference type="ARBA" id="ARBA00007637"/>
    </source>
</evidence>
<name>A0A1E3H260_9HYPH</name>
<evidence type="ECO:0000259" key="3">
    <source>
        <dbReference type="Pfam" id="PF16363"/>
    </source>
</evidence>
<dbReference type="GO" id="GO:0016853">
    <property type="term" value="F:isomerase activity"/>
    <property type="evidence" value="ECO:0007669"/>
    <property type="project" value="UniProtKB-KW"/>
</dbReference>
<gene>
    <name evidence="4" type="primary">rfbE_1</name>
    <name evidence="4" type="ORF">A6302_02283</name>
</gene>
<feature type="domain" description="NAD(P)-binding" evidence="3">
    <location>
        <begin position="28"/>
        <end position="122"/>
    </location>
</feature>
<keyword evidence="4" id="KW-0413">Isomerase</keyword>
<dbReference type="PANTHER" id="PTHR43725">
    <property type="entry name" value="UDP-GLUCOSE 4-EPIMERASE"/>
    <property type="match status" value="1"/>
</dbReference>
<dbReference type="OrthoDB" id="7352636at2"/>